<dbReference type="RefSeq" id="WP_074235843.1">
    <property type="nucleotide sequence ID" value="NZ_FSRK01000002.1"/>
</dbReference>
<reference evidence="3" key="1">
    <citation type="submission" date="2016-11" db="EMBL/GenBank/DDBJ databases">
        <authorList>
            <person name="Varghese N."/>
            <person name="Submissions S."/>
        </authorList>
    </citation>
    <scope>NUCLEOTIDE SEQUENCE [LARGE SCALE GENOMIC DNA]</scope>
    <source>
        <strain evidence="3">DSM 27623</strain>
    </source>
</reference>
<sequence>MKTYTTIKTLVFSAIVAMTFTSCVKDDDWNAPEILCNNRFDEPTTTMANFAALAPTSGTYKVPTDGAPVIFDAYIVSSDESGNFYKTISFQDKAENPTVGLSLEVDKASNYADFPVGAHIRIKANGLVLGWDRGTRKIGSIDPTYAIGRIPSILLTRYLAGVCNGNNRMDIATLVPTKLANLNAAKQEKYLNTLVQVADVQFKLEDPTKPLTYINYTAGVGQDTDRDIEGKNGNTTVLRNSGFSTFGATLVPTKSGDLTFVVSRYNSNYQMLIRNTNDVNFVKDRFASGDPNAPEEPSSSAVNLFAGSDFENWATFLNSVNSFGIKQPLAQGVGLGLNGSNSLQIKGTAAGNDYLFTALAPAGLPASPKRITFYIKGTSTGKSLSFNVYRTSGSPAYYTYNLLNFTKSTIINVSDANDYRGAIDTKGEWMLVEINLAGAPLINLAAGKDIFAIKTGSAGVYDINIDNIKIE</sequence>
<dbReference type="Pfam" id="PF18942">
    <property type="entry name" value="DUF5689"/>
    <property type="match status" value="1"/>
</dbReference>
<evidence type="ECO:0000313" key="3">
    <source>
        <dbReference type="Proteomes" id="UP000185207"/>
    </source>
</evidence>
<proteinExistence type="predicted"/>
<evidence type="ECO:0000313" key="2">
    <source>
        <dbReference type="EMBL" id="SIO31408.1"/>
    </source>
</evidence>
<evidence type="ECO:0000259" key="1">
    <source>
        <dbReference type="Pfam" id="PF18942"/>
    </source>
</evidence>
<accession>A0A1N6IHC6</accession>
<feature type="domain" description="DUF5689" evidence="1">
    <location>
        <begin position="44"/>
        <end position="279"/>
    </location>
</feature>
<dbReference type="AlphaFoldDB" id="A0A1N6IHC6"/>
<gene>
    <name evidence="2" type="ORF">SAMN05444409_2667</name>
</gene>
<keyword evidence="3" id="KW-1185">Reference proteome</keyword>
<dbReference type="InterPro" id="IPR043744">
    <property type="entry name" value="DUF5689"/>
</dbReference>
<protein>
    <recommendedName>
        <fullName evidence="1">DUF5689 domain-containing protein</fullName>
    </recommendedName>
</protein>
<dbReference type="OrthoDB" id="1492759at2"/>
<dbReference type="STRING" id="1416779.SAMN05444409_2667"/>
<dbReference type="PROSITE" id="PS51257">
    <property type="entry name" value="PROKAR_LIPOPROTEIN"/>
    <property type="match status" value="1"/>
</dbReference>
<organism evidence="2 3">
    <name type="scientific">Epilithonimonas zeae</name>
    <dbReference type="NCBI Taxonomy" id="1416779"/>
    <lineage>
        <taxon>Bacteria</taxon>
        <taxon>Pseudomonadati</taxon>
        <taxon>Bacteroidota</taxon>
        <taxon>Flavobacteriia</taxon>
        <taxon>Flavobacteriales</taxon>
        <taxon>Weeksellaceae</taxon>
        <taxon>Chryseobacterium group</taxon>
        <taxon>Epilithonimonas</taxon>
    </lineage>
</organism>
<dbReference type="EMBL" id="FSRK01000002">
    <property type="protein sequence ID" value="SIO31408.1"/>
    <property type="molecule type" value="Genomic_DNA"/>
</dbReference>
<dbReference type="Proteomes" id="UP000185207">
    <property type="component" value="Unassembled WGS sequence"/>
</dbReference>
<name>A0A1N6IHC6_9FLAO</name>